<reference evidence="2" key="2">
    <citation type="submission" date="2020-11" db="EMBL/GenBank/DDBJ databases">
        <authorList>
            <person name="McCartney M.A."/>
            <person name="Auch B."/>
            <person name="Kono T."/>
            <person name="Mallez S."/>
            <person name="Becker A."/>
            <person name="Gohl D.M."/>
            <person name="Silverstein K.A.T."/>
            <person name="Koren S."/>
            <person name="Bechman K.B."/>
            <person name="Herman A."/>
            <person name="Abrahante J.E."/>
            <person name="Garbe J."/>
        </authorList>
    </citation>
    <scope>NUCLEOTIDE SEQUENCE</scope>
    <source>
        <strain evidence="2">Duluth1</strain>
        <tissue evidence="2">Whole animal</tissue>
    </source>
</reference>
<sequence length="50" mass="5834">MKSTCHQTSIDTETLKRRPNKMTTPQMKIKPTCHPTSFSNETLTRRPNKM</sequence>
<protein>
    <submittedName>
        <fullName evidence="2">Uncharacterized protein</fullName>
    </submittedName>
</protein>
<keyword evidence="3" id="KW-1185">Reference proteome</keyword>
<evidence type="ECO:0000313" key="3">
    <source>
        <dbReference type="Proteomes" id="UP000828390"/>
    </source>
</evidence>
<evidence type="ECO:0000256" key="1">
    <source>
        <dbReference type="SAM" id="MobiDB-lite"/>
    </source>
</evidence>
<name>A0A9D3Z7J0_DREPO</name>
<proteinExistence type="predicted"/>
<organism evidence="2 3">
    <name type="scientific">Dreissena polymorpha</name>
    <name type="common">Zebra mussel</name>
    <name type="synonym">Mytilus polymorpha</name>
    <dbReference type="NCBI Taxonomy" id="45954"/>
    <lineage>
        <taxon>Eukaryota</taxon>
        <taxon>Metazoa</taxon>
        <taxon>Spiralia</taxon>
        <taxon>Lophotrochozoa</taxon>
        <taxon>Mollusca</taxon>
        <taxon>Bivalvia</taxon>
        <taxon>Autobranchia</taxon>
        <taxon>Heteroconchia</taxon>
        <taxon>Euheterodonta</taxon>
        <taxon>Imparidentia</taxon>
        <taxon>Neoheterodontei</taxon>
        <taxon>Myida</taxon>
        <taxon>Dreissenoidea</taxon>
        <taxon>Dreissenidae</taxon>
        <taxon>Dreissena</taxon>
    </lineage>
</organism>
<reference evidence="2" key="1">
    <citation type="journal article" date="2019" name="bioRxiv">
        <title>The Genome of the Zebra Mussel, Dreissena polymorpha: A Resource for Invasive Species Research.</title>
        <authorList>
            <person name="McCartney M.A."/>
            <person name="Auch B."/>
            <person name="Kono T."/>
            <person name="Mallez S."/>
            <person name="Zhang Y."/>
            <person name="Obille A."/>
            <person name="Becker A."/>
            <person name="Abrahante J.E."/>
            <person name="Garbe J."/>
            <person name="Badalamenti J.P."/>
            <person name="Herman A."/>
            <person name="Mangelson H."/>
            <person name="Liachko I."/>
            <person name="Sullivan S."/>
            <person name="Sone E.D."/>
            <person name="Koren S."/>
            <person name="Silverstein K.A.T."/>
            <person name="Beckman K.B."/>
            <person name="Gohl D.M."/>
        </authorList>
    </citation>
    <scope>NUCLEOTIDE SEQUENCE</scope>
    <source>
        <strain evidence="2">Duluth1</strain>
        <tissue evidence="2">Whole animal</tissue>
    </source>
</reference>
<dbReference type="Proteomes" id="UP000828390">
    <property type="component" value="Unassembled WGS sequence"/>
</dbReference>
<dbReference type="EMBL" id="JAIWYP010000014">
    <property type="protein sequence ID" value="KAH3711792.1"/>
    <property type="molecule type" value="Genomic_DNA"/>
</dbReference>
<feature type="region of interest" description="Disordered" evidence="1">
    <location>
        <begin position="1"/>
        <end position="50"/>
    </location>
</feature>
<evidence type="ECO:0000313" key="2">
    <source>
        <dbReference type="EMBL" id="KAH3711792.1"/>
    </source>
</evidence>
<gene>
    <name evidence="2" type="ORF">DPMN_071466</name>
</gene>
<feature type="compositionally biased region" description="Polar residues" evidence="1">
    <location>
        <begin position="1"/>
        <end position="12"/>
    </location>
</feature>
<dbReference type="AlphaFoldDB" id="A0A9D3Z7J0"/>
<accession>A0A9D3Z7J0</accession>
<comment type="caution">
    <text evidence="2">The sequence shown here is derived from an EMBL/GenBank/DDBJ whole genome shotgun (WGS) entry which is preliminary data.</text>
</comment>